<keyword evidence="1" id="KW-0732">Signal</keyword>
<keyword evidence="3" id="KW-1185">Reference proteome</keyword>
<name>A0AAN7P1B8_9COLE</name>
<protein>
    <submittedName>
        <fullName evidence="2">Uncharacterized protein</fullName>
    </submittedName>
</protein>
<comment type="caution">
    <text evidence="2">The sequence shown here is derived from an EMBL/GenBank/DDBJ whole genome shotgun (WGS) entry which is preliminary data.</text>
</comment>
<dbReference type="EMBL" id="JARPUR010000004">
    <property type="protein sequence ID" value="KAK4878170.1"/>
    <property type="molecule type" value="Genomic_DNA"/>
</dbReference>
<reference evidence="3" key="1">
    <citation type="submission" date="2023-01" db="EMBL/GenBank/DDBJ databases">
        <title>Key to firefly adult light organ development and bioluminescence: homeobox transcription factors regulate luciferase expression and transportation to peroxisome.</title>
        <authorList>
            <person name="Fu X."/>
        </authorList>
    </citation>
    <scope>NUCLEOTIDE SEQUENCE [LARGE SCALE GENOMIC DNA]</scope>
</reference>
<sequence length="154" mass="17030">MNKYSFLITVVSVLVVVDASPFLFDAIMTFSHMNLSNPLTNNIGDLRNAKSEHLSKSVPSEYNIDESELRNEATPGIFQKTVTKILQKLQFLAQLTTPISYETNTNVTADTIDENADSVETFDLMGKNNTDAETGRFSLAKVFESVIDIVGKMG</sequence>
<feature type="signal peptide" evidence="1">
    <location>
        <begin position="1"/>
        <end position="19"/>
    </location>
</feature>
<evidence type="ECO:0000256" key="1">
    <source>
        <dbReference type="SAM" id="SignalP"/>
    </source>
</evidence>
<evidence type="ECO:0000313" key="2">
    <source>
        <dbReference type="EMBL" id="KAK4878170.1"/>
    </source>
</evidence>
<feature type="chain" id="PRO_5042959122" evidence="1">
    <location>
        <begin position="20"/>
        <end position="154"/>
    </location>
</feature>
<organism evidence="2 3">
    <name type="scientific">Aquatica leii</name>
    <dbReference type="NCBI Taxonomy" id="1421715"/>
    <lineage>
        <taxon>Eukaryota</taxon>
        <taxon>Metazoa</taxon>
        <taxon>Ecdysozoa</taxon>
        <taxon>Arthropoda</taxon>
        <taxon>Hexapoda</taxon>
        <taxon>Insecta</taxon>
        <taxon>Pterygota</taxon>
        <taxon>Neoptera</taxon>
        <taxon>Endopterygota</taxon>
        <taxon>Coleoptera</taxon>
        <taxon>Polyphaga</taxon>
        <taxon>Elateriformia</taxon>
        <taxon>Elateroidea</taxon>
        <taxon>Lampyridae</taxon>
        <taxon>Luciolinae</taxon>
        <taxon>Aquatica</taxon>
    </lineage>
</organism>
<gene>
    <name evidence="2" type="ORF">RN001_010676</name>
</gene>
<proteinExistence type="predicted"/>
<accession>A0AAN7P1B8</accession>
<dbReference type="Proteomes" id="UP001353858">
    <property type="component" value="Unassembled WGS sequence"/>
</dbReference>
<dbReference type="AlphaFoldDB" id="A0AAN7P1B8"/>
<evidence type="ECO:0000313" key="3">
    <source>
        <dbReference type="Proteomes" id="UP001353858"/>
    </source>
</evidence>